<dbReference type="Gene3D" id="1.10.3450.10">
    <property type="entry name" value="TTHA0068-like"/>
    <property type="match status" value="1"/>
</dbReference>
<dbReference type="SUPFAM" id="SSF140663">
    <property type="entry name" value="TTHA0068-like"/>
    <property type="match status" value="1"/>
</dbReference>
<dbReference type="InterPro" id="IPR005500">
    <property type="entry name" value="DUF309"/>
</dbReference>
<feature type="compositionally biased region" description="Pro residues" evidence="2">
    <location>
        <begin position="812"/>
        <end position="825"/>
    </location>
</feature>
<dbReference type="SMART" id="SM00582">
    <property type="entry name" value="RPR"/>
    <property type="match status" value="1"/>
</dbReference>
<dbReference type="GO" id="GO:0000993">
    <property type="term" value="F:RNA polymerase II complex binding"/>
    <property type="evidence" value="ECO:0007669"/>
    <property type="project" value="TreeGrafter"/>
</dbReference>
<comment type="caution">
    <text evidence="4">The sequence shown here is derived from an EMBL/GenBank/DDBJ whole genome shotgun (WGS) entry which is preliminary data.</text>
</comment>
<feature type="region of interest" description="Disordered" evidence="2">
    <location>
        <begin position="690"/>
        <end position="709"/>
    </location>
</feature>
<protein>
    <recommendedName>
        <fullName evidence="3">CID domain-containing protein</fullName>
    </recommendedName>
</protein>
<evidence type="ECO:0000256" key="2">
    <source>
        <dbReference type="SAM" id="MobiDB-lite"/>
    </source>
</evidence>
<dbReference type="GO" id="GO:0031124">
    <property type="term" value="P:mRNA 3'-end processing"/>
    <property type="evidence" value="ECO:0007669"/>
    <property type="project" value="TreeGrafter"/>
</dbReference>
<dbReference type="GO" id="GO:0005634">
    <property type="term" value="C:nucleus"/>
    <property type="evidence" value="ECO:0007669"/>
    <property type="project" value="UniProtKB-ARBA"/>
</dbReference>
<proteinExistence type="predicted"/>
<dbReference type="PANTHER" id="PTHR12460">
    <property type="entry name" value="CYCLIN-DEPENDENT KINASE INHIBITOR-RELATED PROTEIN"/>
    <property type="match status" value="1"/>
</dbReference>
<feature type="compositionally biased region" description="Low complexity" evidence="2">
    <location>
        <begin position="826"/>
        <end position="843"/>
    </location>
</feature>
<feature type="compositionally biased region" description="Pro residues" evidence="2">
    <location>
        <begin position="750"/>
        <end position="764"/>
    </location>
</feature>
<dbReference type="FunFam" id="1.25.40.90:FF:000018">
    <property type="entry name" value="ENTH/VHS family protein isoform 1"/>
    <property type="match status" value="1"/>
</dbReference>
<dbReference type="InterPro" id="IPR023203">
    <property type="entry name" value="TTHA0068_sf"/>
</dbReference>
<feature type="compositionally biased region" description="Low complexity" evidence="2">
    <location>
        <begin position="855"/>
        <end position="871"/>
    </location>
</feature>
<dbReference type="EMBL" id="PQIB02000003">
    <property type="protein sequence ID" value="RLN30459.1"/>
    <property type="molecule type" value="Genomic_DNA"/>
</dbReference>
<feature type="compositionally biased region" description="Acidic residues" evidence="2">
    <location>
        <begin position="98"/>
        <end position="108"/>
    </location>
</feature>
<evidence type="ECO:0000259" key="3">
    <source>
        <dbReference type="PROSITE" id="PS51391"/>
    </source>
</evidence>
<feature type="compositionally biased region" description="Low complexity" evidence="2">
    <location>
        <begin position="443"/>
        <end position="458"/>
    </location>
</feature>
<accession>A0A3L6T148</accession>
<name>A0A3L6T148_PANMI</name>
<sequence>MATHECTTTPGDPLAFHSMALAPSSSARIYAGLASTTMLAATTLLRPRLLPGSSYPYASLYLQPRGGSYRGDGCGARNADLRCRRRLLTARGERPPLDDEDEDEEDQQDPSSAPAGGFDAAVALFNRGEYHACHDVVEELWYGAEDPARTLLHGVLQCAVGFHHLFNQNHRGAMMELGEGLCKLRKLNLDDDDPFSRFREEVAAVLQFLYCTQKELAACTDELCLTMDGSPSSYQLLGNFAAGQQLYRFEADDTDNGASSIIFSVFGGFREGAELVGTFVMAGAKADVDAETGDGGGARGAGGGGVGSFSEQRLVEKLNKLNSSAASIQTLSQWCIFHRKKAKRVVDTWERQFNSATKNKKVSFLYLSNDILQNSKRKGGDFVNEFWRVLPRSLKHVYENGGEDGKKVVARLIGIWDERKVFGTRIESLKDDILGDNPPILDNNGNSSNPSSNPPSNSKVSRKDSGTIVKKLTVGGIPEKIVTAYQSVLDQHFDEDTALNKCKSTVGVLERINKDIDDASTNGNQPASTLISDFQEQEITLKQCIEQLESVDAARISLINQLKEALSEQESKSVVLRSQLQVARAEAERVIQLRQQLGGALATSATQSSPSPLMITPPEQTAGMVQGSGARSAPPQSQPLTPATLLPPTVSAVGDESKRSAAAMVDKLASLSAPVLSSILSSLAAEQAASINGGSPSGEFSGGPPGFQIEKRPRLEKQAGDMGAPPFFGQAPQVQQQIGAVPTTLGGTQPPTPVPFPPPPPPLPSLLPPLLQQYGQNTGGMIGMGGPFGMMTGSMPPPPPLSNILPAGFPGPSGPPPPPPLPPAQSQPQQQQQQSPQAPQQSPTSTGFFQSSGMSFFPPVQVQQSPSAQRQ</sequence>
<dbReference type="STRING" id="4540.A0A3L6T148"/>
<evidence type="ECO:0000313" key="5">
    <source>
        <dbReference type="Proteomes" id="UP000275267"/>
    </source>
</evidence>
<dbReference type="PROSITE" id="PS51391">
    <property type="entry name" value="CID"/>
    <property type="match status" value="1"/>
</dbReference>
<dbReference type="Gene3D" id="1.25.40.90">
    <property type="match status" value="1"/>
</dbReference>
<keyword evidence="5" id="KW-1185">Reference proteome</keyword>
<reference evidence="5" key="1">
    <citation type="journal article" date="2019" name="Nat. Commun.">
        <title>The genome of broomcorn millet.</title>
        <authorList>
            <person name="Zou C."/>
            <person name="Miki D."/>
            <person name="Li D."/>
            <person name="Tang Q."/>
            <person name="Xiao L."/>
            <person name="Rajput S."/>
            <person name="Deng P."/>
            <person name="Jia W."/>
            <person name="Huang R."/>
            <person name="Zhang M."/>
            <person name="Sun Y."/>
            <person name="Hu J."/>
            <person name="Fu X."/>
            <person name="Schnable P.S."/>
            <person name="Li F."/>
            <person name="Zhang H."/>
            <person name="Feng B."/>
            <person name="Zhu X."/>
            <person name="Liu R."/>
            <person name="Schnable J.C."/>
            <person name="Zhu J.-K."/>
            <person name="Zhang H."/>
        </authorList>
    </citation>
    <scope>NUCLEOTIDE SEQUENCE [LARGE SCALE GENOMIC DNA]</scope>
</reference>
<dbReference type="Pfam" id="PF04818">
    <property type="entry name" value="CID"/>
    <property type="match status" value="1"/>
</dbReference>
<evidence type="ECO:0000256" key="1">
    <source>
        <dbReference type="ARBA" id="ARBA00022664"/>
    </source>
</evidence>
<dbReference type="Pfam" id="PF03745">
    <property type="entry name" value="DUF309"/>
    <property type="match status" value="1"/>
</dbReference>
<keyword evidence="1" id="KW-0507">mRNA processing</keyword>
<evidence type="ECO:0000313" key="4">
    <source>
        <dbReference type="EMBL" id="RLN30459.1"/>
    </source>
</evidence>
<feature type="region of interest" description="Disordered" evidence="2">
    <location>
        <begin position="789"/>
        <end position="871"/>
    </location>
</feature>
<dbReference type="SUPFAM" id="SSF48464">
    <property type="entry name" value="ENTH/VHS domain"/>
    <property type="match status" value="1"/>
</dbReference>
<dbReference type="AlphaFoldDB" id="A0A3L6T148"/>
<dbReference type="CDD" id="cd16981">
    <property type="entry name" value="CID_RPRD_like"/>
    <property type="match status" value="1"/>
</dbReference>
<dbReference type="PANTHER" id="PTHR12460:SF37">
    <property type="entry name" value="EXPRESSED PROTEIN"/>
    <property type="match status" value="1"/>
</dbReference>
<dbReference type="InterPro" id="IPR008942">
    <property type="entry name" value="ENTH_VHS"/>
</dbReference>
<feature type="domain" description="CID" evidence="3">
    <location>
        <begin position="306"/>
        <end position="438"/>
    </location>
</feature>
<feature type="region of interest" description="Disordered" evidence="2">
    <location>
        <begin position="435"/>
        <end position="465"/>
    </location>
</feature>
<feature type="compositionally biased region" description="Polar residues" evidence="2">
    <location>
        <begin position="844"/>
        <end position="854"/>
    </location>
</feature>
<dbReference type="OrthoDB" id="10069473at2759"/>
<feature type="region of interest" description="Disordered" evidence="2">
    <location>
        <begin position="742"/>
        <end position="764"/>
    </location>
</feature>
<feature type="region of interest" description="Disordered" evidence="2">
    <location>
        <begin position="90"/>
        <end position="114"/>
    </location>
</feature>
<gene>
    <name evidence="4" type="ORF">C2845_PM05G06670</name>
</gene>
<dbReference type="Proteomes" id="UP000275267">
    <property type="component" value="Unassembled WGS sequence"/>
</dbReference>
<organism evidence="4 5">
    <name type="scientific">Panicum miliaceum</name>
    <name type="common">Proso millet</name>
    <name type="synonym">Broomcorn millet</name>
    <dbReference type="NCBI Taxonomy" id="4540"/>
    <lineage>
        <taxon>Eukaryota</taxon>
        <taxon>Viridiplantae</taxon>
        <taxon>Streptophyta</taxon>
        <taxon>Embryophyta</taxon>
        <taxon>Tracheophyta</taxon>
        <taxon>Spermatophyta</taxon>
        <taxon>Magnoliopsida</taxon>
        <taxon>Liliopsida</taxon>
        <taxon>Poales</taxon>
        <taxon>Poaceae</taxon>
        <taxon>PACMAD clade</taxon>
        <taxon>Panicoideae</taxon>
        <taxon>Panicodae</taxon>
        <taxon>Paniceae</taxon>
        <taxon>Panicinae</taxon>
        <taxon>Panicum</taxon>
        <taxon>Panicum sect. Panicum</taxon>
    </lineage>
</organism>
<dbReference type="InterPro" id="IPR006569">
    <property type="entry name" value="CID_dom"/>
</dbReference>
<feature type="region of interest" description="Disordered" evidence="2">
    <location>
        <begin position="602"/>
        <end position="652"/>
    </location>
</feature>
<feature type="compositionally biased region" description="Low complexity" evidence="2">
    <location>
        <begin position="632"/>
        <end position="652"/>
    </location>
</feature>